<proteinExistence type="predicted"/>
<protein>
    <submittedName>
        <fullName evidence="1">Uncharacterized protein</fullName>
    </submittedName>
</protein>
<keyword evidence="2" id="KW-1185">Reference proteome</keyword>
<organism evidence="1 2">
    <name type="scientific">Glossina palpalis gambiensis</name>
    <dbReference type="NCBI Taxonomy" id="67801"/>
    <lineage>
        <taxon>Eukaryota</taxon>
        <taxon>Metazoa</taxon>
        <taxon>Ecdysozoa</taxon>
        <taxon>Arthropoda</taxon>
        <taxon>Hexapoda</taxon>
        <taxon>Insecta</taxon>
        <taxon>Pterygota</taxon>
        <taxon>Neoptera</taxon>
        <taxon>Endopterygota</taxon>
        <taxon>Diptera</taxon>
        <taxon>Brachycera</taxon>
        <taxon>Muscomorpha</taxon>
        <taxon>Hippoboscoidea</taxon>
        <taxon>Glossinidae</taxon>
        <taxon>Glossina</taxon>
    </lineage>
</organism>
<evidence type="ECO:0000313" key="1">
    <source>
        <dbReference type="EnsemblMetazoa" id="GPPI022469-PA"/>
    </source>
</evidence>
<dbReference type="EnsemblMetazoa" id="GPPI022469-RA">
    <property type="protein sequence ID" value="GPPI022469-PA"/>
    <property type="gene ID" value="GPPI022469"/>
</dbReference>
<evidence type="ECO:0000313" key="2">
    <source>
        <dbReference type="Proteomes" id="UP000092460"/>
    </source>
</evidence>
<sequence>MKQLSLSRFQLRALPLKRRLVGGLHSFVDQKLSITISQYVRSMKVAMKSKAVGFLISGCHKSNNEMH</sequence>
<accession>A0A1B0B8S3</accession>
<dbReference type="AlphaFoldDB" id="A0A1B0B8S3"/>
<dbReference type="VEuPathDB" id="VectorBase:GPPI022469"/>
<dbReference type="Proteomes" id="UP000092460">
    <property type="component" value="Unassembled WGS sequence"/>
</dbReference>
<name>A0A1B0B8S3_9MUSC</name>
<reference evidence="2" key="1">
    <citation type="submission" date="2015-01" db="EMBL/GenBank/DDBJ databases">
        <authorList>
            <person name="Aksoy S."/>
            <person name="Warren W."/>
            <person name="Wilson R.K."/>
        </authorList>
    </citation>
    <scope>NUCLEOTIDE SEQUENCE [LARGE SCALE GENOMIC DNA]</scope>
    <source>
        <strain evidence="2">IAEA</strain>
    </source>
</reference>
<dbReference type="EMBL" id="JXJN01010044">
    <property type="status" value="NOT_ANNOTATED_CDS"/>
    <property type="molecule type" value="Genomic_DNA"/>
</dbReference>
<reference evidence="1" key="2">
    <citation type="submission" date="2020-05" db="UniProtKB">
        <authorList>
            <consortium name="EnsemblMetazoa"/>
        </authorList>
    </citation>
    <scope>IDENTIFICATION</scope>
    <source>
        <strain evidence="1">IAEA</strain>
    </source>
</reference>